<dbReference type="Gene3D" id="2.30.110.50">
    <property type="match status" value="1"/>
</dbReference>
<keyword evidence="3" id="KW-1185">Reference proteome</keyword>
<dbReference type="SUPFAM" id="SSF69279">
    <property type="entry name" value="Phage tail proteins"/>
    <property type="match status" value="1"/>
</dbReference>
<reference evidence="2 3" key="1">
    <citation type="submission" date="2019-05" db="EMBL/GenBank/DDBJ databases">
        <authorList>
            <person name="Qu J.-H."/>
        </authorList>
    </citation>
    <scope>NUCLEOTIDE SEQUENCE [LARGE SCALE GENOMIC DNA]</scope>
    <source>
        <strain evidence="2 3">Z12</strain>
    </source>
</reference>
<dbReference type="InterPro" id="IPR006533">
    <property type="entry name" value="T6SS_Vgr_RhsGE"/>
</dbReference>
<protein>
    <submittedName>
        <fullName evidence="2">Type VI secretion system tip protein VgrG</fullName>
    </submittedName>
</protein>
<dbReference type="AlphaFoldDB" id="A0A5R9KJQ4"/>
<accession>A0A5R9KJQ4</accession>
<dbReference type="RefSeq" id="WP_138280145.1">
    <property type="nucleotide sequence ID" value="NZ_BMGE01000001.1"/>
</dbReference>
<sequence length="587" mass="64296">MSRTRRFDEVIIICMLMKSVTSYKIRINGEEFADSYKVKSIVTFHEANRVPRARLILLDGNVSRQDFELSSKDYFKPGAKIEIDLGYEGNADNVFKGIAVRHSIRIRESGESQLEIECKHAVVRLTTVRKSRYFSNASDKDAVSQILDDAGIHYTMDGMEDIRHLQLVQYDSTSWDFILSRVEACGCMMLFDQEKLTVSKPSMDGTDALTCQYGVNVLAFDGLIDSEDQFSAVESTAWSPSEQEIVVTEETAEFINEIGNLTSGQLSGVLNPDPYALTGGDGTPLEELKAWTKAKATKSALSKATGTVRIRGNASVFPGKIIRLAGLGDRFNGRAYVTGIRHELNNGSWTSDIQFGWSDNKYGQQKEFRAAADGMLPAISGLHTGTVTALEGDPDGEFRVKIKLAASANDVEGIWARVAHVSAGSQYGFFFYPEIGNEVIVGFLNDDPRKAIVIGALYSSANAPALKVTDKNVRKGNFTKSNMSMIWDDEKKAVAISTPAGNSIEINEESGKLTITDKNQNRIEMNEKGISIESSGNLRIRAKTGIEIEGVNISNKAKGKFVAEADAGAEIRTKAIAVLKGSLVQIN</sequence>
<dbReference type="Gene3D" id="4.10.220.110">
    <property type="match status" value="1"/>
</dbReference>
<organism evidence="2 3">
    <name type="scientific">Dyadobacter sediminis</name>
    <dbReference type="NCBI Taxonomy" id="1493691"/>
    <lineage>
        <taxon>Bacteria</taxon>
        <taxon>Pseudomonadati</taxon>
        <taxon>Bacteroidota</taxon>
        <taxon>Cytophagia</taxon>
        <taxon>Cytophagales</taxon>
        <taxon>Spirosomataceae</taxon>
        <taxon>Dyadobacter</taxon>
    </lineage>
</organism>
<comment type="caution">
    <text evidence="2">The sequence shown here is derived from an EMBL/GenBank/DDBJ whole genome shotgun (WGS) entry which is preliminary data.</text>
</comment>
<feature type="domain" description="Gp5/Type VI secretion system Vgr protein OB-fold" evidence="1">
    <location>
        <begin position="384"/>
        <end position="458"/>
    </location>
</feature>
<dbReference type="Proteomes" id="UP000309788">
    <property type="component" value="Unassembled WGS sequence"/>
</dbReference>
<dbReference type="NCBIfam" id="TIGR01646">
    <property type="entry name" value="vgr_GE"/>
    <property type="match status" value="1"/>
</dbReference>
<dbReference type="Pfam" id="PF05954">
    <property type="entry name" value="Phage_GPD"/>
    <property type="match status" value="1"/>
</dbReference>
<evidence type="ECO:0000313" key="2">
    <source>
        <dbReference type="EMBL" id="TLU96451.1"/>
    </source>
</evidence>
<name>A0A5R9KJQ4_9BACT</name>
<dbReference type="Pfam" id="PF04717">
    <property type="entry name" value="Phage_base_V"/>
    <property type="match status" value="1"/>
</dbReference>
<gene>
    <name evidence="2" type="primary">vgrG</name>
    <name evidence="2" type="ORF">FEM55_04780</name>
</gene>
<dbReference type="InterPro" id="IPR006531">
    <property type="entry name" value="Gp5/Vgr_OB"/>
</dbReference>
<evidence type="ECO:0000259" key="1">
    <source>
        <dbReference type="Pfam" id="PF04717"/>
    </source>
</evidence>
<dbReference type="Gene3D" id="2.40.50.230">
    <property type="entry name" value="Gp5 N-terminal domain"/>
    <property type="match status" value="1"/>
</dbReference>
<dbReference type="OrthoDB" id="1907165at2"/>
<dbReference type="Gene3D" id="3.55.50.10">
    <property type="entry name" value="Baseplate protein-like domains"/>
    <property type="match status" value="1"/>
</dbReference>
<dbReference type="EMBL" id="VCEI01000011">
    <property type="protein sequence ID" value="TLU96451.1"/>
    <property type="molecule type" value="Genomic_DNA"/>
</dbReference>
<proteinExistence type="predicted"/>
<dbReference type="InterPro" id="IPR037026">
    <property type="entry name" value="Vgr_OB-fold_dom_sf"/>
</dbReference>
<dbReference type="SUPFAM" id="SSF69255">
    <property type="entry name" value="gp5 N-terminal domain-like"/>
    <property type="match status" value="1"/>
</dbReference>
<evidence type="ECO:0000313" key="3">
    <source>
        <dbReference type="Proteomes" id="UP000309788"/>
    </source>
</evidence>